<dbReference type="GO" id="GO:0019894">
    <property type="term" value="F:kinesin binding"/>
    <property type="evidence" value="ECO:0007669"/>
    <property type="project" value="TreeGrafter"/>
</dbReference>
<dbReference type="GO" id="GO:0005871">
    <property type="term" value="C:kinesin complex"/>
    <property type="evidence" value="ECO:0007669"/>
    <property type="project" value="UniProtKB-UniRule"/>
</dbReference>
<comment type="subunit">
    <text evidence="11">Oligomeric complex composed of two heavy chains and two light chains.</text>
</comment>
<dbReference type="PANTHER" id="PTHR45783:SF6">
    <property type="entry name" value="KINESIN LIGHT CHAIN 4"/>
    <property type="match status" value="1"/>
</dbReference>
<accession>V8NXB4</accession>
<keyword evidence="7 12" id="KW-0175">Coiled coil</keyword>
<dbReference type="Gene3D" id="1.25.40.10">
    <property type="entry name" value="Tetratricopeptide repeat domain"/>
    <property type="match status" value="1"/>
</dbReference>
<dbReference type="FunFam" id="1.25.40.10:FF:000003">
    <property type="entry name" value="kinesin light chain isoform X1"/>
    <property type="match status" value="1"/>
</dbReference>
<dbReference type="GO" id="GO:0007018">
    <property type="term" value="P:microtubule-based movement"/>
    <property type="evidence" value="ECO:0007669"/>
    <property type="project" value="TreeGrafter"/>
</dbReference>
<evidence type="ECO:0000256" key="2">
    <source>
        <dbReference type="ARBA" id="ARBA00009622"/>
    </source>
</evidence>
<feature type="non-terminal residue" evidence="14">
    <location>
        <position position="1"/>
    </location>
</feature>
<evidence type="ECO:0000256" key="1">
    <source>
        <dbReference type="ARBA" id="ARBA00004245"/>
    </source>
</evidence>
<evidence type="ECO:0000256" key="5">
    <source>
        <dbReference type="ARBA" id="ARBA00022737"/>
    </source>
</evidence>
<evidence type="ECO:0000256" key="3">
    <source>
        <dbReference type="ARBA" id="ARBA00022490"/>
    </source>
</evidence>
<dbReference type="OrthoDB" id="413723at2759"/>
<dbReference type="InterPro" id="IPR015792">
    <property type="entry name" value="Kinesin_light_repeat"/>
</dbReference>
<evidence type="ECO:0000256" key="9">
    <source>
        <dbReference type="ARBA" id="ARBA00023212"/>
    </source>
</evidence>
<proteinExistence type="inferred from homology"/>
<evidence type="ECO:0000313" key="15">
    <source>
        <dbReference type="Proteomes" id="UP000018936"/>
    </source>
</evidence>
<dbReference type="AlphaFoldDB" id="V8NXB4"/>
<evidence type="ECO:0000256" key="7">
    <source>
        <dbReference type="ARBA" id="ARBA00023054"/>
    </source>
</evidence>
<name>V8NXB4_OPHHA</name>
<dbReference type="InterPro" id="IPR002151">
    <property type="entry name" value="Kinesin_light"/>
</dbReference>
<evidence type="ECO:0000256" key="12">
    <source>
        <dbReference type="SAM" id="Coils"/>
    </source>
</evidence>
<evidence type="ECO:0000256" key="10">
    <source>
        <dbReference type="PROSITE-ProRule" id="PRU00339"/>
    </source>
</evidence>
<dbReference type="PROSITE" id="PS01160">
    <property type="entry name" value="KINESIN_LIGHT"/>
    <property type="match status" value="1"/>
</dbReference>
<reference evidence="14 15" key="1">
    <citation type="journal article" date="2013" name="Proc. Natl. Acad. Sci. U.S.A.">
        <title>The king cobra genome reveals dynamic gene evolution and adaptation in the snake venom system.</title>
        <authorList>
            <person name="Vonk F.J."/>
            <person name="Casewell N.R."/>
            <person name="Henkel C.V."/>
            <person name="Heimberg A.M."/>
            <person name="Jansen H.J."/>
            <person name="McCleary R.J."/>
            <person name="Kerkkamp H.M."/>
            <person name="Vos R.A."/>
            <person name="Guerreiro I."/>
            <person name="Calvete J.J."/>
            <person name="Wuster W."/>
            <person name="Woods A.E."/>
            <person name="Logan J.M."/>
            <person name="Harrison R.A."/>
            <person name="Castoe T.A."/>
            <person name="de Koning A.P."/>
            <person name="Pollock D.D."/>
            <person name="Yandell M."/>
            <person name="Calderon D."/>
            <person name="Renjifo C."/>
            <person name="Currier R.B."/>
            <person name="Salgado D."/>
            <person name="Pla D."/>
            <person name="Sanz L."/>
            <person name="Hyder A.S."/>
            <person name="Ribeiro J.M."/>
            <person name="Arntzen J.W."/>
            <person name="van den Thillart G.E."/>
            <person name="Boetzer M."/>
            <person name="Pirovano W."/>
            <person name="Dirks R.P."/>
            <person name="Spaink H.P."/>
            <person name="Duboule D."/>
            <person name="McGlinn E."/>
            <person name="Kini R.M."/>
            <person name="Richardson M.K."/>
        </authorList>
    </citation>
    <scope>NUCLEOTIDE SEQUENCE</scope>
    <source>
        <tissue evidence="14">Blood</tissue>
    </source>
</reference>
<feature type="compositionally biased region" description="Basic and acidic residues" evidence="13">
    <location>
        <begin position="207"/>
        <end position="227"/>
    </location>
</feature>
<evidence type="ECO:0000256" key="4">
    <source>
        <dbReference type="ARBA" id="ARBA00022701"/>
    </source>
</evidence>
<dbReference type="InterPro" id="IPR011990">
    <property type="entry name" value="TPR-like_helical_dom_sf"/>
</dbReference>
<dbReference type="EMBL" id="AZIM01001594">
    <property type="protein sequence ID" value="ETE66318.1"/>
    <property type="molecule type" value="Genomic_DNA"/>
</dbReference>
<evidence type="ECO:0000313" key="14">
    <source>
        <dbReference type="EMBL" id="ETE66318.1"/>
    </source>
</evidence>
<keyword evidence="4 11" id="KW-0493">Microtubule</keyword>
<keyword evidence="6 10" id="KW-0802">TPR repeat</keyword>
<protein>
    <recommendedName>
        <fullName evidence="11">Kinesin light chain</fullName>
    </recommendedName>
</protein>
<keyword evidence="5" id="KW-0677">Repeat</keyword>
<evidence type="ECO:0000256" key="13">
    <source>
        <dbReference type="SAM" id="MobiDB-lite"/>
    </source>
</evidence>
<evidence type="ECO:0000256" key="8">
    <source>
        <dbReference type="ARBA" id="ARBA00023175"/>
    </source>
</evidence>
<comment type="function">
    <text evidence="11">Kinesin is a microtubule-associated force-producing protein that play a role in organelle transport.</text>
</comment>
<dbReference type="Pfam" id="PF13424">
    <property type="entry name" value="TPR_12"/>
    <property type="match status" value="2"/>
</dbReference>
<dbReference type="PROSITE" id="PS50005">
    <property type="entry name" value="TPR"/>
    <property type="match status" value="2"/>
</dbReference>
<dbReference type="PRINTS" id="PR00381">
    <property type="entry name" value="KINESINLIGHT"/>
</dbReference>
<evidence type="ECO:0000256" key="11">
    <source>
        <dbReference type="RuleBase" id="RU367020"/>
    </source>
</evidence>
<keyword evidence="8 11" id="KW-0505">Motor protein</keyword>
<dbReference type="Pfam" id="PF13374">
    <property type="entry name" value="TPR_10"/>
    <property type="match status" value="2"/>
</dbReference>
<dbReference type="SUPFAM" id="SSF48452">
    <property type="entry name" value="TPR-like"/>
    <property type="match status" value="2"/>
</dbReference>
<evidence type="ECO:0000256" key="6">
    <source>
        <dbReference type="ARBA" id="ARBA00022803"/>
    </source>
</evidence>
<dbReference type="GO" id="GO:0005737">
    <property type="term" value="C:cytoplasm"/>
    <property type="evidence" value="ECO:0007669"/>
    <property type="project" value="TreeGrafter"/>
</dbReference>
<comment type="similarity">
    <text evidence="2 11">Belongs to the kinesin light chain family.</text>
</comment>
<feature type="repeat" description="TPR" evidence="10">
    <location>
        <begin position="306"/>
        <end position="339"/>
    </location>
</feature>
<keyword evidence="15" id="KW-1185">Reference proteome</keyword>
<feature type="coiled-coil region" evidence="12">
    <location>
        <begin position="140"/>
        <end position="202"/>
    </location>
</feature>
<dbReference type="GO" id="GO:0005874">
    <property type="term" value="C:microtubule"/>
    <property type="evidence" value="ECO:0007669"/>
    <property type="project" value="UniProtKB-UniRule"/>
</dbReference>
<dbReference type="Proteomes" id="UP000018936">
    <property type="component" value="Unassembled WGS sequence"/>
</dbReference>
<keyword evidence="9 11" id="KW-0206">Cytoskeleton</keyword>
<dbReference type="PANTHER" id="PTHR45783">
    <property type="entry name" value="KINESIN LIGHT CHAIN"/>
    <property type="match status" value="1"/>
</dbReference>
<feature type="repeat" description="TPR" evidence="10">
    <location>
        <begin position="348"/>
        <end position="381"/>
    </location>
</feature>
<comment type="caution">
    <text evidence="14">The sequence shown here is derived from an EMBL/GenBank/DDBJ whole genome shotgun (WGS) entry which is preliminary data.</text>
</comment>
<dbReference type="SMART" id="SM00028">
    <property type="entry name" value="TPR"/>
    <property type="match status" value="5"/>
</dbReference>
<feature type="region of interest" description="Disordered" evidence="13">
    <location>
        <begin position="207"/>
        <end position="252"/>
    </location>
</feature>
<dbReference type="InterPro" id="IPR019734">
    <property type="entry name" value="TPR_rpt"/>
</dbReference>
<gene>
    <name evidence="14" type="primary">KLC4</name>
    <name evidence="14" type="ORF">L345_07894</name>
</gene>
<keyword evidence="3 11" id="KW-0963">Cytoplasm</keyword>
<organism evidence="14 15">
    <name type="scientific">Ophiophagus hannah</name>
    <name type="common">King cobra</name>
    <name type="synonym">Naja hannah</name>
    <dbReference type="NCBI Taxonomy" id="8665"/>
    <lineage>
        <taxon>Eukaryota</taxon>
        <taxon>Metazoa</taxon>
        <taxon>Chordata</taxon>
        <taxon>Craniata</taxon>
        <taxon>Vertebrata</taxon>
        <taxon>Euteleostomi</taxon>
        <taxon>Lepidosauria</taxon>
        <taxon>Squamata</taxon>
        <taxon>Bifurcata</taxon>
        <taxon>Unidentata</taxon>
        <taxon>Episquamata</taxon>
        <taxon>Toxicofera</taxon>
        <taxon>Serpentes</taxon>
        <taxon>Colubroidea</taxon>
        <taxon>Elapidae</taxon>
        <taxon>Elapinae</taxon>
        <taxon>Ophiophagus</taxon>
    </lineage>
</organism>
<comment type="subcellular location">
    <subcellularLocation>
        <location evidence="1 11">Cytoplasm</location>
        <location evidence="1 11">Cytoskeleton</location>
    </subcellularLocation>
</comment>
<sequence length="687" mass="77243">MGRSQSGNCCSSFRSGRSGLGRPGLGLLPTDHVAQVVPFVCAATEQVCSNRCYEIMSTMVYPREEKMDKLSQEEIISNTKLVMQGLEALKNEHNSILHSLLETIKCLKKDEEANLVHEKANLLRKSVEMIELGLGEAQVMMALSNHLNAVESEKQKLRAQVRRLCQENQWLRDELANTQQKLQRSEQTVAQLEEEKKHLEFMNQLKKYDEDVSPSEEKEGDATKDSLDDLFPNEEEDQGQGLPHQHSSAVAAAQQGGYEIPARLRTLHNLVIQYASQGRYEVAVPLCKQALEDLEKTSGHDHPDVATMLNILALVYRDQNKYKEAAHLLNDALSIREKTLGKDHPAVAATLNNLAVLYGKRGKYKEAEPLCKRALEIREKVLGKDHPDVAKQLNNLALLCQNQGKYEEVEYYYRRALEIYESRLGPDDPNVAKTKNNLASCYLKQAKYKDAETLYKEILTRAHVKEFGTVDDEHKPIWMHAEEREKMSKSKHGENIPYAEYGGWYKACKVSSPTVNTTLRNLGALYRRQGKLEAAETLEECALRSRRQGIDPINQTKVVEILKEGDGSERRRSRDSLGGSIKYENITDGNEEVSMGVEWNGDGTGALQRTGSLGKIRDVLRRSSEILVKKLQGNGPLDPRSTNMKRAVSLNYLNKSSEDTFQGSQHLRAASRGFSASSVDLSSRTSN</sequence>